<sequence>MDLPQATSATISYPFALHHALPLPWSVLVKDNSIILRSNDCSATSSSPNHEHAPSVAATRTQSRDVQSDAQAEQLSEGQQVDNAPSADSLIVTIQDAVQAEPTLAALAAVADSRAGSGRRTRTASRRKQDEEFL</sequence>
<name>A0ACB8R0H0_9AGAM</name>
<evidence type="ECO:0000313" key="1">
    <source>
        <dbReference type="EMBL" id="KAI0037382.1"/>
    </source>
</evidence>
<reference evidence="1" key="1">
    <citation type="submission" date="2021-02" db="EMBL/GenBank/DDBJ databases">
        <authorList>
            <consortium name="DOE Joint Genome Institute"/>
            <person name="Ahrendt S."/>
            <person name="Looney B.P."/>
            <person name="Miyauchi S."/>
            <person name="Morin E."/>
            <person name="Drula E."/>
            <person name="Courty P.E."/>
            <person name="Chicoki N."/>
            <person name="Fauchery L."/>
            <person name="Kohler A."/>
            <person name="Kuo A."/>
            <person name="Labutti K."/>
            <person name="Pangilinan J."/>
            <person name="Lipzen A."/>
            <person name="Riley R."/>
            <person name="Andreopoulos W."/>
            <person name="He G."/>
            <person name="Johnson J."/>
            <person name="Barry K.W."/>
            <person name="Grigoriev I.V."/>
            <person name="Nagy L."/>
            <person name="Hibbett D."/>
            <person name="Henrissat B."/>
            <person name="Matheny P.B."/>
            <person name="Labbe J."/>
            <person name="Martin F."/>
        </authorList>
    </citation>
    <scope>NUCLEOTIDE SEQUENCE</scope>
    <source>
        <strain evidence="1">FP105234-sp</strain>
    </source>
</reference>
<proteinExistence type="predicted"/>
<evidence type="ECO:0000313" key="2">
    <source>
        <dbReference type="Proteomes" id="UP000814033"/>
    </source>
</evidence>
<dbReference type="Proteomes" id="UP000814033">
    <property type="component" value="Unassembled WGS sequence"/>
</dbReference>
<accession>A0ACB8R0H0</accession>
<comment type="caution">
    <text evidence="1">The sequence shown here is derived from an EMBL/GenBank/DDBJ whole genome shotgun (WGS) entry which is preliminary data.</text>
</comment>
<dbReference type="EMBL" id="MU277010">
    <property type="protein sequence ID" value="KAI0037382.1"/>
    <property type="molecule type" value="Genomic_DNA"/>
</dbReference>
<gene>
    <name evidence="1" type="ORF">FA95DRAFT_1614268</name>
</gene>
<protein>
    <submittedName>
        <fullName evidence="1">Uncharacterized protein</fullName>
    </submittedName>
</protein>
<reference evidence="1" key="2">
    <citation type="journal article" date="2022" name="New Phytol.">
        <title>Evolutionary transition to the ectomycorrhizal habit in the genomes of a hyperdiverse lineage of mushroom-forming fungi.</title>
        <authorList>
            <person name="Looney B."/>
            <person name="Miyauchi S."/>
            <person name="Morin E."/>
            <person name="Drula E."/>
            <person name="Courty P.E."/>
            <person name="Kohler A."/>
            <person name="Kuo A."/>
            <person name="LaButti K."/>
            <person name="Pangilinan J."/>
            <person name="Lipzen A."/>
            <person name="Riley R."/>
            <person name="Andreopoulos W."/>
            <person name="He G."/>
            <person name="Johnson J."/>
            <person name="Nolan M."/>
            <person name="Tritt A."/>
            <person name="Barry K.W."/>
            <person name="Grigoriev I.V."/>
            <person name="Nagy L.G."/>
            <person name="Hibbett D."/>
            <person name="Henrissat B."/>
            <person name="Matheny P.B."/>
            <person name="Labbe J."/>
            <person name="Martin F.M."/>
        </authorList>
    </citation>
    <scope>NUCLEOTIDE SEQUENCE</scope>
    <source>
        <strain evidence="1">FP105234-sp</strain>
    </source>
</reference>
<keyword evidence="2" id="KW-1185">Reference proteome</keyword>
<organism evidence="1 2">
    <name type="scientific">Auriscalpium vulgare</name>
    <dbReference type="NCBI Taxonomy" id="40419"/>
    <lineage>
        <taxon>Eukaryota</taxon>
        <taxon>Fungi</taxon>
        <taxon>Dikarya</taxon>
        <taxon>Basidiomycota</taxon>
        <taxon>Agaricomycotina</taxon>
        <taxon>Agaricomycetes</taxon>
        <taxon>Russulales</taxon>
        <taxon>Auriscalpiaceae</taxon>
        <taxon>Auriscalpium</taxon>
    </lineage>
</organism>